<dbReference type="PIRSF" id="PIRSF006661">
    <property type="entry name" value="PP-lp_UCP006661"/>
    <property type="match status" value="1"/>
</dbReference>
<dbReference type="NCBIfam" id="TIGR00268">
    <property type="entry name" value="ATP-dependent sacrificial sulfur transferase LarE"/>
    <property type="match status" value="1"/>
</dbReference>
<reference evidence="5 6" key="1">
    <citation type="submission" date="2019-11" db="EMBL/GenBank/DDBJ databases">
        <authorList>
            <person name="Cho J.-C."/>
        </authorList>
    </citation>
    <scope>NUCLEOTIDE SEQUENCE [LARGE SCALE GENOMIC DNA]</scope>
    <source>
        <strain evidence="4 5">JH1073</strain>
        <strain evidence="3 6">JH702</strain>
    </source>
</reference>
<dbReference type="Gene3D" id="3.40.50.620">
    <property type="entry name" value="HUPs"/>
    <property type="match status" value="1"/>
</dbReference>
<dbReference type="Proteomes" id="UP001321249">
    <property type="component" value="Unassembled WGS sequence"/>
</dbReference>
<reference evidence="5" key="3">
    <citation type="submission" date="2023-06" db="EMBL/GenBank/DDBJ databases">
        <title>Pangenomics reveal diversification of enzyme families and niche specialization in globally abundant SAR202 bacteria.</title>
        <authorList>
            <person name="Saw J.H.W."/>
        </authorList>
    </citation>
    <scope>NUCLEOTIDE SEQUENCE [LARGE SCALE GENOMIC DNA]</scope>
    <source>
        <strain evidence="5">JH1073</strain>
    </source>
</reference>
<evidence type="ECO:0000313" key="4">
    <source>
        <dbReference type="EMBL" id="WFG38588.1"/>
    </source>
</evidence>
<protein>
    <submittedName>
        <fullName evidence="4">ATP-dependent sacrificial sulfur transferase LarE</fullName>
    </submittedName>
</protein>
<keyword evidence="4" id="KW-0808">Transferase</keyword>
<organism evidence="4 5">
    <name type="scientific">Candidatus Lucifugimonas marina</name>
    <dbReference type="NCBI Taxonomy" id="3038979"/>
    <lineage>
        <taxon>Bacteria</taxon>
        <taxon>Bacillati</taxon>
        <taxon>Chloroflexota</taxon>
        <taxon>Dehalococcoidia</taxon>
        <taxon>SAR202 cluster</taxon>
        <taxon>Candidatus Lucifugimonadales</taxon>
        <taxon>Candidatus Lucifugimonadaceae</taxon>
        <taxon>Candidatus Lucifugimonas</taxon>
    </lineage>
</organism>
<reference evidence="4" key="2">
    <citation type="journal article" date="2023" name="Nat. Commun.">
        <title>Cultivation of marine bacteria of the SAR202 clade.</title>
        <authorList>
            <person name="Lim Y."/>
            <person name="Seo J.H."/>
            <person name="Giovannoni S.J."/>
            <person name="Kang I."/>
            <person name="Cho J.C."/>
        </authorList>
    </citation>
    <scope>NUCLEOTIDE SEQUENCE</scope>
    <source>
        <strain evidence="4">JH1073</strain>
    </source>
</reference>
<evidence type="ECO:0000313" key="3">
    <source>
        <dbReference type="EMBL" id="MDG0867178.1"/>
    </source>
</evidence>
<dbReference type="EMBL" id="CP046147">
    <property type="protein sequence ID" value="WFG38588.1"/>
    <property type="molecule type" value="Genomic_DNA"/>
</dbReference>
<evidence type="ECO:0000313" key="5">
    <source>
        <dbReference type="Proteomes" id="UP001219901"/>
    </source>
</evidence>
<feature type="domain" description="NAD/GMP synthase" evidence="2">
    <location>
        <begin position="33"/>
        <end position="99"/>
    </location>
</feature>
<dbReference type="InterPro" id="IPR005232">
    <property type="entry name" value="LarE"/>
</dbReference>
<dbReference type="CDD" id="cd01990">
    <property type="entry name" value="LarE-like"/>
    <property type="match status" value="1"/>
</dbReference>
<dbReference type="EMBL" id="WMBE01000002">
    <property type="protein sequence ID" value="MDG0867178.1"/>
    <property type="molecule type" value="Genomic_DNA"/>
</dbReference>
<accession>A0AAJ6CRN6</accession>
<dbReference type="Pfam" id="PF02540">
    <property type="entry name" value="NAD_synthase"/>
    <property type="match status" value="1"/>
</dbReference>
<evidence type="ECO:0000256" key="1">
    <source>
        <dbReference type="PIRSR" id="PIRSR006661-1"/>
    </source>
</evidence>
<dbReference type="Proteomes" id="UP001219901">
    <property type="component" value="Chromosome"/>
</dbReference>
<evidence type="ECO:0000259" key="2">
    <source>
        <dbReference type="Pfam" id="PF02540"/>
    </source>
</evidence>
<dbReference type="InterPro" id="IPR022310">
    <property type="entry name" value="NAD/GMP_synthase"/>
</dbReference>
<sequence>MGWLVSDLVELKKPEIELSLEQKDARLRDLIAGYGSLIVAYSGGVDSTFLAGVAHEVLGDKALAVTSRSPSVAPEELEAASELAEKRGWRHLIVDTDEINDPRYLANDGRRCFFCKTELYTHLDKVAGDEGITRVANGANTDDLGDYRPGMEAAKNFEVVSPLVEAGMTKQDIRDLSLKMDLPTWDKPAQPCLSSRIPYGTVVSVEALGMIGKAEKGLRELGFKVVRVRHYGETARVEIPLTDFDRFEEVRSEASAVVIGAGYEVMELEPNGFKSGGLNAALGDLGR</sequence>
<dbReference type="GO" id="GO:0006163">
    <property type="term" value="P:purine nucleotide metabolic process"/>
    <property type="evidence" value="ECO:0007669"/>
    <property type="project" value="UniProtKB-ARBA"/>
</dbReference>
<dbReference type="InterPro" id="IPR052188">
    <property type="entry name" value="Ni-pincer_cofactor_biosynth"/>
</dbReference>
<dbReference type="SUPFAM" id="SSF52402">
    <property type="entry name" value="Adenine nucleotide alpha hydrolases-like"/>
    <property type="match status" value="1"/>
</dbReference>
<dbReference type="GO" id="GO:0016783">
    <property type="term" value="F:sulfurtransferase activity"/>
    <property type="evidence" value="ECO:0007669"/>
    <property type="project" value="InterPro"/>
</dbReference>
<gene>
    <name evidence="4" type="primary">larE</name>
    <name evidence="3" type="ORF">GKO46_08850</name>
    <name evidence="4" type="ORF">GKO48_02855</name>
</gene>
<name>A0AAJ6CRN6_9CHLR</name>
<dbReference type="PANTHER" id="PTHR43169">
    <property type="entry name" value="EXSB FAMILY PROTEIN"/>
    <property type="match status" value="1"/>
</dbReference>
<feature type="active site" description="Nucleophile and sulfur donor" evidence="1">
    <location>
        <position position="192"/>
    </location>
</feature>
<dbReference type="InterPro" id="IPR014729">
    <property type="entry name" value="Rossmann-like_a/b/a_fold"/>
</dbReference>
<evidence type="ECO:0000313" key="6">
    <source>
        <dbReference type="Proteomes" id="UP001321249"/>
    </source>
</evidence>
<dbReference type="PANTHER" id="PTHR43169:SF2">
    <property type="entry name" value="NAD_GMP SYNTHASE DOMAIN-CONTAINING PROTEIN"/>
    <property type="match status" value="1"/>
</dbReference>
<keyword evidence="5" id="KW-1185">Reference proteome</keyword>
<proteinExistence type="predicted"/>
<dbReference type="AlphaFoldDB" id="A0AAJ6CRN6"/>